<sequence>MATLISTPQDLDNIRNDLTGTFELTNDIDMSGWGNWTPIDDFGGSLDGKGYKILNLSINHNAHTGLFGITSSTFTILYLGFENIDIVNSNSNAGALIGYTSGSNTIIDNCFVEGGTIQAYGYAGGLIGNLRGTATVTNSYTNLDSIHTTNYRSSGFIGAFVGDNHLVENCYSVTNSLTSADPNEVFGFAWYENNSTVNNCFWDTEVSGVTQTHHGTGKTTAEMQTQSTYTNWDFTSIWGINGSYPYLQVFGTPEQPAKQESREVTSYLNIITSQLDVAIDDYVPPKIETRSIQSDIQPISSHIQSHRATLRSIEGYLSRIDTNATQSSHIVRVGNVTSFVSPIQSSVNVSTYRQPIIQTINLVSYLNRIQADTDVLLPSSSKTINGYITIESNQSRTSYNVNNTYSQVIENPSYSEVME</sequence>
<dbReference type="EMBL" id="JBHUMZ010000016">
    <property type="protein sequence ID" value="MFD2638423.1"/>
    <property type="molecule type" value="Genomic_DNA"/>
</dbReference>
<gene>
    <name evidence="1" type="ORF">ACFSW4_06070</name>
</gene>
<dbReference type="Proteomes" id="UP001597452">
    <property type="component" value="Unassembled WGS sequence"/>
</dbReference>
<name>A0ABW5Q8W8_9BACI</name>
<reference evidence="2" key="1">
    <citation type="journal article" date="2019" name="Int. J. Syst. Evol. Microbiol.">
        <title>The Global Catalogue of Microorganisms (GCM) 10K type strain sequencing project: providing services to taxonomists for standard genome sequencing and annotation.</title>
        <authorList>
            <consortium name="The Broad Institute Genomics Platform"/>
            <consortium name="The Broad Institute Genome Sequencing Center for Infectious Disease"/>
            <person name="Wu L."/>
            <person name="Ma J."/>
        </authorList>
    </citation>
    <scope>NUCLEOTIDE SEQUENCE [LARGE SCALE GENOMIC DNA]</scope>
    <source>
        <strain evidence="2">TISTR 1571</strain>
    </source>
</reference>
<dbReference type="Gene3D" id="2.160.20.110">
    <property type="match status" value="1"/>
</dbReference>
<dbReference type="RefSeq" id="WP_377328103.1">
    <property type="nucleotide sequence ID" value="NZ_JBHUMZ010000016.1"/>
</dbReference>
<proteinExistence type="predicted"/>
<evidence type="ECO:0000313" key="1">
    <source>
        <dbReference type="EMBL" id="MFD2638423.1"/>
    </source>
</evidence>
<accession>A0ABW5Q8W8</accession>
<comment type="caution">
    <text evidence="1">The sequence shown here is derived from an EMBL/GenBank/DDBJ whole genome shotgun (WGS) entry which is preliminary data.</text>
</comment>
<organism evidence="1 2">
    <name type="scientific">Piscibacillus salipiscarius</name>
    <dbReference type="NCBI Taxonomy" id="299480"/>
    <lineage>
        <taxon>Bacteria</taxon>
        <taxon>Bacillati</taxon>
        <taxon>Bacillota</taxon>
        <taxon>Bacilli</taxon>
        <taxon>Bacillales</taxon>
        <taxon>Bacillaceae</taxon>
        <taxon>Piscibacillus</taxon>
    </lineage>
</organism>
<evidence type="ECO:0000313" key="2">
    <source>
        <dbReference type="Proteomes" id="UP001597452"/>
    </source>
</evidence>
<keyword evidence="2" id="KW-1185">Reference proteome</keyword>
<protein>
    <recommendedName>
        <fullName evidence="3">GLUG domain-containing protein</fullName>
    </recommendedName>
</protein>
<evidence type="ECO:0008006" key="3">
    <source>
        <dbReference type="Google" id="ProtNLM"/>
    </source>
</evidence>